<keyword evidence="1" id="KW-0472">Membrane</keyword>
<dbReference type="RefSeq" id="XP_067814553.1">
    <property type="nucleotide sequence ID" value="XM_067967775.1"/>
</dbReference>
<name>A0A976IB27_BRELC</name>
<gene>
    <name evidence="2" type="ORF">CCR75_009736</name>
</gene>
<dbReference type="GeneID" id="94353446"/>
<keyword evidence="1" id="KW-1133">Transmembrane helix</keyword>
<feature type="transmembrane region" description="Helical" evidence="1">
    <location>
        <begin position="26"/>
        <end position="47"/>
    </location>
</feature>
<evidence type="ECO:0008006" key="4">
    <source>
        <dbReference type="Google" id="ProtNLM"/>
    </source>
</evidence>
<comment type="caution">
    <text evidence="2">The sequence shown here is derived from an EMBL/GenBank/DDBJ whole genome shotgun (WGS) entry which is preliminary data.</text>
</comment>
<dbReference type="EMBL" id="SHOA02000220">
    <property type="protein sequence ID" value="TDH65054.1"/>
    <property type="molecule type" value="Genomic_DNA"/>
</dbReference>
<evidence type="ECO:0000256" key="1">
    <source>
        <dbReference type="SAM" id="Phobius"/>
    </source>
</evidence>
<protein>
    <recommendedName>
        <fullName evidence="4">Transmembrane protein</fullName>
    </recommendedName>
</protein>
<organism evidence="2 3">
    <name type="scientific">Bremia lactucae</name>
    <name type="common">Lettuce downy mildew</name>
    <dbReference type="NCBI Taxonomy" id="4779"/>
    <lineage>
        <taxon>Eukaryota</taxon>
        <taxon>Sar</taxon>
        <taxon>Stramenopiles</taxon>
        <taxon>Oomycota</taxon>
        <taxon>Peronosporomycetes</taxon>
        <taxon>Peronosporales</taxon>
        <taxon>Peronosporaceae</taxon>
        <taxon>Bremia</taxon>
    </lineage>
</organism>
<dbReference type="OrthoDB" id="207378at2759"/>
<keyword evidence="3" id="KW-1185">Reference proteome</keyword>
<accession>A0A976IB27</accession>
<evidence type="ECO:0000313" key="2">
    <source>
        <dbReference type="EMBL" id="TDH65054.1"/>
    </source>
</evidence>
<proteinExistence type="predicted"/>
<keyword evidence="1" id="KW-0812">Transmembrane</keyword>
<dbReference type="Proteomes" id="UP000294530">
    <property type="component" value="Unassembled WGS sequence"/>
</dbReference>
<dbReference type="AlphaFoldDB" id="A0A976IB27"/>
<sequence length="127" mass="14839">MEFVVSQPFLVVVQHSHKYPTQGLSLGSVAVDVFFVLSSFLLTWLFIKKSMMLLAKKKDLAGAITLVDYQKRFFSRLSAFCIDGNRAFIMPFAMKKRYYFVKKPEYYELRKVLLFYPGFNQRILDVA</sequence>
<dbReference type="KEGG" id="blac:94353446"/>
<evidence type="ECO:0000313" key="3">
    <source>
        <dbReference type="Proteomes" id="UP000294530"/>
    </source>
</evidence>
<reference evidence="2 3" key="1">
    <citation type="journal article" date="2021" name="Genome Biol.">
        <title>AFLAP: assembly-free linkage analysis pipeline using k-mers from genome sequencing data.</title>
        <authorList>
            <person name="Fletcher K."/>
            <person name="Zhang L."/>
            <person name="Gil J."/>
            <person name="Han R."/>
            <person name="Cavanaugh K."/>
            <person name="Michelmore R."/>
        </authorList>
    </citation>
    <scope>NUCLEOTIDE SEQUENCE [LARGE SCALE GENOMIC DNA]</scope>
    <source>
        <strain evidence="2 3">SF5</strain>
    </source>
</reference>